<keyword evidence="2" id="KW-1185">Reference proteome</keyword>
<protein>
    <submittedName>
        <fullName evidence="1">Uncharacterized protein</fullName>
    </submittedName>
</protein>
<comment type="caution">
    <text evidence="1">The sequence shown here is derived from an EMBL/GenBank/DDBJ whole genome shotgun (WGS) entry which is preliminary data.</text>
</comment>
<proteinExistence type="predicted"/>
<name>A0ACB7SV71_HYAAI</name>
<reference evidence="1" key="1">
    <citation type="submission" date="2020-05" db="EMBL/GenBank/DDBJ databases">
        <title>Large-scale comparative analyses of tick genomes elucidate their genetic diversity and vector capacities.</title>
        <authorList>
            <person name="Jia N."/>
            <person name="Wang J."/>
            <person name="Shi W."/>
            <person name="Du L."/>
            <person name="Sun Y."/>
            <person name="Zhan W."/>
            <person name="Jiang J."/>
            <person name="Wang Q."/>
            <person name="Zhang B."/>
            <person name="Ji P."/>
            <person name="Sakyi L.B."/>
            <person name="Cui X."/>
            <person name="Yuan T."/>
            <person name="Jiang B."/>
            <person name="Yang W."/>
            <person name="Lam T.T.-Y."/>
            <person name="Chang Q."/>
            <person name="Ding S."/>
            <person name="Wang X."/>
            <person name="Zhu J."/>
            <person name="Ruan X."/>
            <person name="Zhao L."/>
            <person name="Wei J."/>
            <person name="Que T."/>
            <person name="Du C."/>
            <person name="Cheng J."/>
            <person name="Dai P."/>
            <person name="Han X."/>
            <person name="Huang E."/>
            <person name="Gao Y."/>
            <person name="Liu J."/>
            <person name="Shao H."/>
            <person name="Ye R."/>
            <person name="Li L."/>
            <person name="Wei W."/>
            <person name="Wang X."/>
            <person name="Wang C."/>
            <person name="Yang T."/>
            <person name="Huo Q."/>
            <person name="Li W."/>
            <person name="Guo W."/>
            <person name="Chen H."/>
            <person name="Zhou L."/>
            <person name="Ni X."/>
            <person name="Tian J."/>
            <person name="Zhou Y."/>
            <person name="Sheng Y."/>
            <person name="Liu T."/>
            <person name="Pan Y."/>
            <person name="Xia L."/>
            <person name="Li J."/>
            <person name="Zhao F."/>
            <person name="Cao W."/>
        </authorList>
    </citation>
    <scope>NUCLEOTIDE SEQUENCE</scope>
    <source>
        <strain evidence="1">Hyas-2018</strain>
    </source>
</reference>
<organism evidence="1 2">
    <name type="scientific">Hyalomma asiaticum</name>
    <name type="common">Tick</name>
    <dbReference type="NCBI Taxonomy" id="266040"/>
    <lineage>
        <taxon>Eukaryota</taxon>
        <taxon>Metazoa</taxon>
        <taxon>Ecdysozoa</taxon>
        <taxon>Arthropoda</taxon>
        <taxon>Chelicerata</taxon>
        <taxon>Arachnida</taxon>
        <taxon>Acari</taxon>
        <taxon>Parasitiformes</taxon>
        <taxon>Ixodida</taxon>
        <taxon>Ixodoidea</taxon>
        <taxon>Ixodidae</taxon>
        <taxon>Hyalomminae</taxon>
        <taxon>Hyalomma</taxon>
    </lineage>
</organism>
<sequence>MFPNTTASQRECDVTGLLPVRSPSFCQGERCRCTPTRARKCAFVATAHAAATPEGPVIAQWRACSRADVHIRAEVLDTAVRSERARAQEQWRECQVLPSANTHLANDVSRDN</sequence>
<evidence type="ECO:0000313" key="2">
    <source>
        <dbReference type="Proteomes" id="UP000821845"/>
    </source>
</evidence>
<dbReference type="Proteomes" id="UP000821845">
    <property type="component" value="Chromosome 2"/>
</dbReference>
<gene>
    <name evidence="1" type="ORF">HPB50_003579</name>
</gene>
<evidence type="ECO:0000313" key="1">
    <source>
        <dbReference type="EMBL" id="KAH6937684.1"/>
    </source>
</evidence>
<accession>A0ACB7SV71</accession>
<dbReference type="EMBL" id="CM023482">
    <property type="protein sequence ID" value="KAH6937684.1"/>
    <property type="molecule type" value="Genomic_DNA"/>
</dbReference>